<comment type="caution">
    <text evidence="2">The sequence shown here is derived from an EMBL/GenBank/DDBJ whole genome shotgun (WGS) entry which is preliminary data.</text>
</comment>
<evidence type="ECO:0000256" key="1">
    <source>
        <dbReference type="SAM" id="Phobius"/>
    </source>
</evidence>
<protein>
    <submittedName>
        <fullName evidence="2">Uncharacterized protein</fullName>
    </submittedName>
</protein>
<organism evidence="2 3">
    <name type="scientific">Protopolystoma xenopodis</name>
    <dbReference type="NCBI Taxonomy" id="117903"/>
    <lineage>
        <taxon>Eukaryota</taxon>
        <taxon>Metazoa</taxon>
        <taxon>Spiralia</taxon>
        <taxon>Lophotrochozoa</taxon>
        <taxon>Platyhelminthes</taxon>
        <taxon>Monogenea</taxon>
        <taxon>Polyopisthocotylea</taxon>
        <taxon>Polystomatidea</taxon>
        <taxon>Polystomatidae</taxon>
        <taxon>Protopolystoma</taxon>
    </lineage>
</organism>
<dbReference type="AlphaFoldDB" id="A0A3S5C7E2"/>
<keyword evidence="1" id="KW-0472">Membrane</keyword>
<keyword evidence="1" id="KW-0812">Transmembrane</keyword>
<keyword evidence="3" id="KW-1185">Reference proteome</keyword>
<evidence type="ECO:0000313" key="3">
    <source>
        <dbReference type="Proteomes" id="UP000784294"/>
    </source>
</evidence>
<keyword evidence="1" id="KW-1133">Transmembrane helix</keyword>
<feature type="transmembrane region" description="Helical" evidence="1">
    <location>
        <begin position="105"/>
        <end position="123"/>
    </location>
</feature>
<reference evidence="2" key="1">
    <citation type="submission" date="2018-11" db="EMBL/GenBank/DDBJ databases">
        <authorList>
            <consortium name="Pathogen Informatics"/>
        </authorList>
    </citation>
    <scope>NUCLEOTIDE SEQUENCE</scope>
</reference>
<accession>A0A3S5C7E2</accession>
<dbReference type="Proteomes" id="UP000784294">
    <property type="component" value="Unassembled WGS sequence"/>
</dbReference>
<name>A0A3S5C7E2_9PLAT</name>
<evidence type="ECO:0000313" key="2">
    <source>
        <dbReference type="EMBL" id="VEL40224.1"/>
    </source>
</evidence>
<proteinExistence type="predicted"/>
<dbReference type="EMBL" id="CAAALY010264103">
    <property type="protein sequence ID" value="VEL40224.1"/>
    <property type="molecule type" value="Genomic_DNA"/>
</dbReference>
<sequence>MTSENRNFAAFKHRPPSSGGLLEANVCRIIGQIACYNTTRFFSPPQGSRNPALADLNGPCLLTSWAKLKKLSPCQRLELSTNYRSGNQITMPPTCCLQLRMTCRVNLLVLLALKSISLSRWIIMPDWRNDKN</sequence>
<gene>
    <name evidence="2" type="ORF">PXEA_LOCUS33664</name>
</gene>